<evidence type="ECO:0000313" key="3">
    <source>
        <dbReference type="Proteomes" id="UP000441523"/>
    </source>
</evidence>
<dbReference type="PRINTS" id="PR00413">
    <property type="entry name" value="HADHALOGNASE"/>
</dbReference>
<accession>A0A6N6MP23</accession>
<dbReference type="Gene3D" id="3.40.50.1000">
    <property type="entry name" value="HAD superfamily/HAD-like"/>
    <property type="match status" value="1"/>
</dbReference>
<dbReference type="InterPro" id="IPR036412">
    <property type="entry name" value="HAD-like_sf"/>
</dbReference>
<keyword evidence="1 2" id="KW-0378">Hydrolase</keyword>
<proteinExistence type="predicted"/>
<dbReference type="NCBIfam" id="TIGR01493">
    <property type="entry name" value="HAD-SF-IA-v2"/>
    <property type="match status" value="1"/>
</dbReference>
<keyword evidence="3" id="KW-1185">Reference proteome</keyword>
<evidence type="ECO:0000256" key="1">
    <source>
        <dbReference type="ARBA" id="ARBA00022801"/>
    </source>
</evidence>
<dbReference type="GO" id="GO:0016787">
    <property type="term" value="F:hydrolase activity"/>
    <property type="evidence" value="ECO:0007669"/>
    <property type="project" value="UniProtKB-KW"/>
</dbReference>
<dbReference type="InterPro" id="IPR006439">
    <property type="entry name" value="HAD-SF_hydro_IA"/>
</dbReference>
<dbReference type="InterPro" id="IPR023214">
    <property type="entry name" value="HAD_sf"/>
</dbReference>
<gene>
    <name evidence="2" type="ORF">F6X51_15385</name>
</gene>
<name>A0A6N6MP23_9HYPH</name>
<dbReference type="PANTHER" id="PTHR43316">
    <property type="entry name" value="HYDROLASE, HALOACID DELAHOGENASE-RELATED"/>
    <property type="match status" value="1"/>
</dbReference>
<sequence>MHTMTSRRYDAVLFDLLTALLDSWSLWNAVAGGPEAGRRWRAEYLRITYCTGGYRPYEDLVAEAAASVGLPPASATELEERYGELRPWPGVTQVLQALAARSVPLGVVTNCSERLGRIAAGCVGVEFGAVVTAERAGFYKPDPRPYQLGLEELGVDASRCLFVAGSSYDLVGTAKVGLATYWHDRVGMPAPESAPVPLAHEPTLDLLPAFVEGADGPASPWQKTREH</sequence>
<organism evidence="2 3">
    <name type="scientific">Methylobacterium planeticum</name>
    <dbReference type="NCBI Taxonomy" id="2615211"/>
    <lineage>
        <taxon>Bacteria</taxon>
        <taxon>Pseudomonadati</taxon>
        <taxon>Pseudomonadota</taxon>
        <taxon>Alphaproteobacteria</taxon>
        <taxon>Hyphomicrobiales</taxon>
        <taxon>Methylobacteriaceae</taxon>
        <taxon>Methylobacterium</taxon>
    </lineage>
</organism>
<protein>
    <submittedName>
        <fullName evidence="2">HAD-IA family hydrolase</fullName>
    </submittedName>
</protein>
<reference evidence="2 3" key="1">
    <citation type="submission" date="2019-09" db="EMBL/GenBank/DDBJ databases">
        <title>YIM 132548 draft genome.</title>
        <authorList>
            <person name="Jiang L."/>
        </authorList>
    </citation>
    <scope>NUCLEOTIDE SEQUENCE [LARGE SCALE GENOMIC DNA]</scope>
    <source>
        <strain evidence="2 3">YIM 132548</strain>
    </source>
</reference>
<evidence type="ECO:0000313" key="2">
    <source>
        <dbReference type="EMBL" id="KAB1072666.1"/>
    </source>
</evidence>
<dbReference type="InterPro" id="IPR051540">
    <property type="entry name" value="S-2-haloacid_dehalogenase"/>
</dbReference>
<dbReference type="AlphaFoldDB" id="A0A6N6MP23"/>
<dbReference type="Proteomes" id="UP000441523">
    <property type="component" value="Unassembled WGS sequence"/>
</dbReference>
<dbReference type="PANTHER" id="PTHR43316:SF3">
    <property type="entry name" value="HALOACID DEHALOGENASE, TYPE II (AFU_ORTHOLOGUE AFUA_2G07750)-RELATED"/>
    <property type="match status" value="1"/>
</dbReference>
<dbReference type="EMBL" id="VZZJ01000012">
    <property type="protein sequence ID" value="KAB1072666.1"/>
    <property type="molecule type" value="Genomic_DNA"/>
</dbReference>
<dbReference type="Gene3D" id="1.10.150.240">
    <property type="entry name" value="Putative phosphatase, domain 2"/>
    <property type="match status" value="1"/>
</dbReference>
<dbReference type="SUPFAM" id="SSF56784">
    <property type="entry name" value="HAD-like"/>
    <property type="match status" value="1"/>
</dbReference>
<dbReference type="InterPro" id="IPR023198">
    <property type="entry name" value="PGP-like_dom2"/>
</dbReference>
<comment type="caution">
    <text evidence="2">The sequence shown here is derived from an EMBL/GenBank/DDBJ whole genome shotgun (WGS) entry which is preliminary data.</text>
</comment>
<dbReference type="Pfam" id="PF00702">
    <property type="entry name" value="Hydrolase"/>
    <property type="match status" value="1"/>
</dbReference>